<comment type="similarity">
    <text evidence="6">Belongs to the tRNA(Ile)-lysidine synthase family.</text>
</comment>
<keyword evidence="3 6" id="KW-0547">Nucleotide-binding</keyword>
<dbReference type="AlphaFoldDB" id="A0A097ES75"/>
<organism evidence="8 9">
    <name type="scientific">Leptospira santarosai serovar Shermani str. LT 821</name>
    <dbReference type="NCBI Taxonomy" id="758847"/>
    <lineage>
        <taxon>Bacteria</taxon>
        <taxon>Pseudomonadati</taxon>
        <taxon>Spirochaetota</taxon>
        <taxon>Spirochaetia</taxon>
        <taxon>Leptospirales</taxon>
        <taxon>Leptospiraceae</taxon>
        <taxon>Leptospira</taxon>
    </lineage>
</organism>
<dbReference type="CDD" id="cd01992">
    <property type="entry name" value="TilS_N"/>
    <property type="match status" value="1"/>
</dbReference>
<evidence type="ECO:0000259" key="7">
    <source>
        <dbReference type="Pfam" id="PF01171"/>
    </source>
</evidence>
<dbReference type="KEGG" id="lst:LSS_23050"/>
<dbReference type="GO" id="GO:0005737">
    <property type="term" value="C:cytoplasm"/>
    <property type="evidence" value="ECO:0007669"/>
    <property type="project" value="UniProtKB-SubCell"/>
</dbReference>
<dbReference type="EC" id="6.3.4.19" evidence="6"/>
<comment type="function">
    <text evidence="6">Ligates lysine onto the cytidine present at position 34 of the AUA codon-specific tRNA(Ile) that contains the anticodon CAU, in an ATP-dependent manner. Cytidine is converted to lysidine, thus changing the amino acid specificity of the tRNA from methionine to isoleucine.</text>
</comment>
<dbReference type="Pfam" id="PF01171">
    <property type="entry name" value="ATP_bind_3"/>
    <property type="match status" value="1"/>
</dbReference>
<dbReference type="NCBIfam" id="TIGR02432">
    <property type="entry name" value="lysidine_TilS_N"/>
    <property type="match status" value="1"/>
</dbReference>
<sequence length="433" mass="51187">MRDKISESTRNIFDAVWKRIVPFHEMILSRPAVISYSGGKDSSLLLHFYFWLWIEKKVPVPCIYHLDHSIRFNLEQEKKILDYTESTFPFPNLFKKKNIPALSRKLGKTLEETGRAFRYKDLEKISNRYEGYIVTGHHSTDYLETILLNLIRGGGWNSLRTLGWYEKNRFRPLFAFTENEIKTISQFESWPIFEDESNQSNEYLRNRIRNYVLPLLLQEGANPDRIYKNFHRMERPASKILSKEVSTHKTPSFLKIDVWVLNDLSERERKYFIDRYLRSLNLHPTTRNFFQDLMNCLKRTNSFGLENKEAWFWKSSSFDLYLIPKNSACLKEFKLESKEMVLKWNGNQKKIPSGFIPDLCPPGAKIRKNGMSIEISEILRQKEIPVPVRKMLPILYREGKVDVICLSLWDPRIGDIVADRRVEILSDFQEPGI</sequence>
<keyword evidence="2 6" id="KW-0819">tRNA processing</keyword>
<dbReference type="GO" id="GO:0005524">
    <property type="term" value="F:ATP binding"/>
    <property type="evidence" value="ECO:0007669"/>
    <property type="project" value="UniProtKB-UniRule"/>
</dbReference>
<dbReference type="Proteomes" id="UP000035800">
    <property type="component" value="Chromosome I"/>
</dbReference>
<dbReference type="HAMAP" id="MF_01161">
    <property type="entry name" value="tRNA_Ile_lys_synt"/>
    <property type="match status" value="1"/>
</dbReference>
<evidence type="ECO:0000256" key="3">
    <source>
        <dbReference type="ARBA" id="ARBA00022741"/>
    </source>
</evidence>
<evidence type="ECO:0000256" key="4">
    <source>
        <dbReference type="ARBA" id="ARBA00022840"/>
    </source>
</evidence>
<dbReference type="GO" id="GO:0006400">
    <property type="term" value="P:tRNA modification"/>
    <property type="evidence" value="ECO:0007669"/>
    <property type="project" value="UniProtKB-UniRule"/>
</dbReference>
<accession>A0A097ES75</accession>
<dbReference type="InterPro" id="IPR014729">
    <property type="entry name" value="Rossmann-like_a/b/a_fold"/>
</dbReference>
<dbReference type="Gene3D" id="3.40.50.620">
    <property type="entry name" value="HUPs"/>
    <property type="match status" value="1"/>
</dbReference>
<dbReference type="PANTHER" id="PTHR43033">
    <property type="entry name" value="TRNA(ILE)-LYSIDINE SYNTHASE-RELATED"/>
    <property type="match status" value="1"/>
</dbReference>
<evidence type="ECO:0000313" key="8">
    <source>
        <dbReference type="EMBL" id="AIT10785.1"/>
    </source>
</evidence>
<dbReference type="SUPFAM" id="SSF52402">
    <property type="entry name" value="Adenine nucleotide alpha hydrolases-like"/>
    <property type="match status" value="1"/>
</dbReference>
<comment type="domain">
    <text evidence="6">The N-terminal region contains the highly conserved SGGXDS motif, predicted to be a P-loop motif involved in ATP binding.</text>
</comment>
<feature type="binding site" evidence="6">
    <location>
        <begin position="37"/>
        <end position="42"/>
    </location>
    <ligand>
        <name>ATP</name>
        <dbReference type="ChEBI" id="CHEBI:30616"/>
    </ligand>
</feature>
<keyword evidence="6" id="KW-0963">Cytoplasm</keyword>
<dbReference type="InterPro" id="IPR012094">
    <property type="entry name" value="tRNA_Ile_lys_synt"/>
</dbReference>
<name>A0A097ES75_9LEPT</name>
<proteinExistence type="inferred from homology"/>
<evidence type="ECO:0000313" key="9">
    <source>
        <dbReference type="Proteomes" id="UP000035800"/>
    </source>
</evidence>
<dbReference type="GeneID" id="29738894"/>
<dbReference type="InterPro" id="IPR012795">
    <property type="entry name" value="tRNA_Ile_lys_synt_N"/>
</dbReference>
<dbReference type="EMBL" id="CP006694">
    <property type="protein sequence ID" value="AIT10785.1"/>
    <property type="molecule type" value="Genomic_DNA"/>
</dbReference>
<keyword evidence="4 6" id="KW-0067">ATP-binding</keyword>
<evidence type="ECO:0000256" key="5">
    <source>
        <dbReference type="ARBA" id="ARBA00048539"/>
    </source>
</evidence>
<evidence type="ECO:0000256" key="2">
    <source>
        <dbReference type="ARBA" id="ARBA00022694"/>
    </source>
</evidence>
<dbReference type="InterPro" id="IPR011063">
    <property type="entry name" value="TilS/TtcA_N"/>
</dbReference>
<dbReference type="STRING" id="758847.LSS_23050"/>
<evidence type="ECO:0000256" key="6">
    <source>
        <dbReference type="HAMAP-Rule" id="MF_01161"/>
    </source>
</evidence>
<gene>
    <name evidence="6" type="primary">tilS</name>
    <name evidence="8" type="ORF">LSS_23050</name>
</gene>
<keyword evidence="1 6" id="KW-0436">Ligase</keyword>
<dbReference type="GO" id="GO:0032267">
    <property type="term" value="F:tRNA(Ile)-lysidine synthase activity"/>
    <property type="evidence" value="ECO:0007669"/>
    <property type="project" value="UniProtKB-EC"/>
</dbReference>
<reference evidence="8 9" key="1">
    <citation type="journal article" date="2012" name="Gene">
        <title>Sequence of Leptospira santarosai serovar Shermani genome and prediction of virulence-associated genes.</title>
        <authorList>
            <person name="Chou L.F."/>
            <person name="Chen Y.T."/>
            <person name="Lu C.W."/>
            <person name="Ko Y.C."/>
            <person name="Tang C.Y."/>
            <person name="Pan M.J."/>
            <person name="Tian Y.C."/>
            <person name="Chiu C.H."/>
            <person name="Hung C.C."/>
            <person name="Yang C.W."/>
        </authorList>
    </citation>
    <scope>NUCLEOTIDE SEQUENCE [LARGE SCALE GENOMIC DNA]</scope>
    <source>
        <strain evidence="8">LT 821</strain>
    </source>
</reference>
<evidence type="ECO:0000256" key="1">
    <source>
        <dbReference type="ARBA" id="ARBA00022598"/>
    </source>
</evidence>
<dbReference type="RefSeq" id="WP_016551751.1">
    <property type="nucleotide sequence ID" value="NZ_CP006694.1"/>
</dbReference>
<reference evidence="8 9" key="2">
    <citation type="journal article" date="2014" name="Emerg. Microbes Infect.">
        <title>Potential impact on kidney infection: a whole-genome analysis of Leptospira santarosai serovar Shermani.</title>
        <authorList>
            <person name="Chou L.F."/>
            <person name="Chen T.W."/>
            <person name="Ko Y.C."/>
            <person name="Pan M.J."/>
            <person name="Tian Y.C."/>
            <person name="Chiu C.H."/>
            <person name="Tang P."/>
            <person name="Hung C.C."/>
            <person name="Yang C.W."/>
        </authorList>
    </citation>
    <scope>NUCLEOTIDE SEQUENCE</scope>
    <source>
        <strain evidence="8 9">LT 821</strain>
    </source>
</reference>
<comment type="catalytic activity">
    <reaction evidence="5 6">
        <text>cytidine(34) in tRNA(Ile2) + L-lysine + ATP = lysidine(34) in tRNA(Ile2) + AMP + diphosphate + H(+)</text>
        <dbReference type="Rhea" id="RHEA:43744"/>
        <dbReference type="Rhea" id="RHEA-COMP:10625"/>
        <dbReference type="Rhea" id="RHEA-COMP:10670"/>
        <dbReference type="ChEBI" id="CHEBI:15378"/>
        <dbReference type="ChEBI" id="CHEBI:30616"/>
        <dbReference type="ChEBI" id="CHEBI:32551"/>
        <dbReference type="ChEBI" id="CHEBI:33019"/>
        <dbReference type="ChEBI" id="CHEBI:82748"/>
        <dbReference type="ChEBI" id="CHEBI:83665"/>
        <dbReference type="ChEBI" id="CHEBI:456215"/>
        <dbReference type="EC" id="6.3.4.19"/>
    </reaction>
</comment>
<comment type="subcellular location">
    <subcellularLocation>
        <location evidence="6">Cytoplasm</location>
    </subcellularLocation>
</comment>
<feature type="domain" description="tRNA(Ile)-lysidine/2-thiocytidine synthase N-terminal" evidence="7">
    <location>
        <begin position="33"/>
        <end position="210"/>
    </location>
</feature>
<dbReference type="PANTHER" id="PTHR43033:SF1">
    <property type="entry name" value="TRNA(ILE)-LYSIDINE SYNTHASE-RELATED"/>
    <property type="match status" value="1"/>
</dbReference>
<protein>
    <recommendedName>
        <fullName evidence="6">tRNA(Ile)-lysidine synthase</fullName>
        <ecNumber evidence="6">6.3.4.19</ecNumber>
    </recommendedName>
    <alternativeName>
        <fullName evidence="6">tRNA(Ile)-2-lysyl-cytidine synthase</fullName>
    </alternativeName>
    <alternativeName>
        <fullName evidence="6">tRNA(Ile)-lysidine synthetase</fullName>
    </alternativeName>
</protein>